<dbReference type="InterPro" id="IPR035940">
    <property type="entry name" value="CAP_sf"/>
</dbReference>
<feature type="signal peptide" evidence="4">
    <location>
        <begin position="1"/>
        <end position="16"/>
    </location>
</feature>
<keyword evidence="4" id="KW-0732">Signal</keyword>
<proteinExistence type="inferred from homology"/>
<dbReference type="InterPro" id="IPR013871">
    <property type="entry name" value="Cysteine_rich_secretory"/>
</dbReference>
<dbReference type="InterPro" id="IPR018244">
    <property type="entry name" value="Allrgn_V5/Tpx1_CS"/>
</dbReference>
<reference evidence="6" key="3">
    <citation type="submission" date="2025-09" db="UniProtKB">
        <authorList>
            <consortium name="Ensembl"/>
        </authorList>
    </citation>
    <scope>IDENTIFICATION</scope>
</reference>
<dbReference type="Ensembl" id="ENSPNAT00000034185.2">
    <property type="protein sequence ID" value="ENSPNAP00000022194.2"/>
    <property type="gene ID" value="ENSPNAG00000029548.2"/>
</dbReference>
<dbReference type="InterPro" id="IPR001283">
    <property type="entry name" value="CRISP-related"/>
</dbReference>
<dbReference type="FunFam" id="3.40.33.10:FF:000005">
    <property type="entry name" value="Cysteine-rich secretory protein 2"/>
    <property type="match status" value="1"/>
</dbReference>
<dbReference type="GO" id="GO:0005576">
    <property type="term" value="C:extracellular region"/>
    <property type="evidence" value="ECO:0007669"/>
    <property type="project" value="InterPro"/>
</dbReference>
<keyword evidence="7" id="KW-1185">Reference proteome</keyword>
<keyword evidence="2 3" id="KW-1015">Disulfide bond</keyword>
<comment type="caution">
    <text evidence="3">Lacks conserved residue(s) required for the propagation of feature annotation.</text>
</comment>
<comment type="similarity">
    <text evidence="1">Belongs to the CRISP family.</text>
</comment>
<evidence type="ECO:0000313" key="6">
    <source>
        <dbReference type="Ensembl" id="ENSPNAP00000022194.2"/>
    </source>
</evidence>
<accession>A0A3B4DH04</accession>
<feature type="chain" id="PRO_5043971842" description="ShKT domain-containing protein" evidence="4">
    <location>
        <begin position="17"/>
        <end position="265"/>
    </location>
</feature>
<feature type="domain" description="ShKT" evidence="5">
    <location>
        <begin position="222"/>
        <end position="255"/>
    </location>
</feature>
<dbReference type="SUPFAM" id="SSF55797">
    <property type="entry name" value="PR-1-like"/>
    <property type="match status" value="1"/>
</dbReference>
<dbReference type="InterPro" id="IPR014044">
    <property type="entry name" value="CAP_dom"/>
</dbReference>
<dbReference type="PROSITE" id="PS01009">
    <property type="entry name" value="CRISP_1"/>
    <property type="match status" value="1"/>
</dbReference>
<dbReference type="FunFam" id="1.10.10.740:FF:000001">
    <property type="entry name" value="Cysteine-rich secretory protein 2"/>
    <property type="match status" value="1"/>
</dbReference>
<dbReference type="SUPFAM" id="SSF57546">
    <property type="entry name" value="Crisp domain-like"/>
    <property type="match status" value="1"/>
</dbReference>
<dbReference type="Gene3D" id="1.10.10.740">
    <property type="entry name" value="Crisp domain"/>
    <property type="match status" value="1"/>
</dbReference>
<evidence type="ECO:0000256" key="1">
    <source>
        <dbReference type="ARBA" id="ARBA00009923"/>
    </source>
</evidence>
<reference evidence="6 7" key="1">
    <citation type="submission" date="2020-10" db="EMBL/GenBank/DDBJ databases">
        <title>Pygocentrus nattereri (red-bellied piranha) genome, fPygNat1, primary haplotype.</title>
        <authorList>
            <person name="Myers G."/>
            <person name="Meyer A."/>
            <person name="Karagic N."/>
            <person name="Pippel M."/>
            <person name="Winkler S."/>
            <person name="Tracey A."/>
            <person name="Wood J."/>
            <person name="Formenti G."/>
            <person name="Howe K."/>
            <person name="Fedrigo O."/>
            <person name="Jarvis E.D."/>
        </authorList>
    </citation>
    <scope>NUCLEOTIDE SEQUENCE [LARGE SCALE GENOMIC DNA]</scope>
</reference>
<dbReference type="PROSITE" id="PS51670">
    <property type="entry name" value="SHKT"/>
    <property type="match status" value="1"/>
</dbReference>
<dbReference type="Pfam" id="PF08562">
    <property type="entry name" value="Crisp"/>
    <property type="match status" value="1"/>
</dbReference>
<evidence type="ECO:0000256" key="4">
    <source>
        <dbReference type="SAM" id="SignalP"/>
    </source>
</evidence>
<dbReference type="Pfam" id="PF00188">
    <property type="entry name" value="CAP"/>
    <property type="match status" value="1"/>
</dbReference>
<name>A0A3B4DH04_PYGNA</name>
<sequence>MQVCSMILMFVIQVLALLCVFRSYTFDTMFVWSVCMLTLIHMSSACSVTDAICTNLTAVQEEIVNLHNAFRRSVVPQASNMLKMSWSKEAAVSAQNWVNTCSMKHGPPSTRMLGTYEMGENLFKSTGMFAWTAVVTAWHSEVVDYEYPTGSINGEPIGHYTQVVWYGSYEVGCGVAKCGSNYFYACHYYRAGNFKGVPPYSKGEPCSACPDACEDGLCTNPCPYIDRYANCPSIKEDYTCEDDIVKKYCPAICLCENKVIPIAKK</sequence>
<dbReference type="GeneTree" id="ENSGT00940000156439"/>
<dbReference type="AlphaFoldDB" id="A0A3B4DH04"/>
<organism evidence="6 7">
    <name type="scientific">Pygocentrus nattereri</name>
    <name type="common">Red-bellied piranha</name>
    <dbReference type="NCBI Taxonomy" id="42514"/>
    <lineage>
        <taxon>Eukaryota</taxon>
        <taxon>Metazoa</taxon>
        <taxon>Chordata</taxon>
        <taxon>Craniata</taxon>
        <taxon>Vertebrata</taxon>
        <taxon>Euteleostomi</taxon>
        <taxon>Actinopterygii</taxon>
        <taxon>Neopterygii</taxon>
        <taxon>Teleostei</taxon>
        <taxon>Ostariophysi</taxon>
        <taxon>Characiformes</taxon>
        <taxon>Characoidei</taxon>
        <taxon>Pygocentrus</taxon>
    </lineage>
</organism>
<dbReference type="InterPro" id="IPR003582">
    <property type="entry name" value="ShKT_dom"/>
</dbReference>
<dbReference type="Gene3D" id="3.40.33.10">
    <property type="entry name" value="CAP"/>
    <property type="match status" value="1"/>
</dbReference>
<feature type="disulfide bond" evidence="3">
    <location>
        <begin position="240"/>
        <end position="253"/>
    </location>
</feature>
<dbReference type="SMART" id="SM00198">
    <property type="entry name" value="SCP"/>
    <property type="match status" value="1"/>
</dbReference>
<dbReference type="PANTHER" id="PTHR10334">
    <property type="entry name" value="CYSTEINE-RICH SECRETORY PROTEIN-RELATED"/>
    <property type="match status" value="1"/>
</dbReference>
<evidence type="ECO:0000256" key="3">
    <source>
        <dbReference type="PROSITE-ProRule" id="PRU01005"/>
    </source>
</evidence>
<protein>
    <recommendedName>
        <fullName evidence="5">ShKT domain-containing protein</fullName>
    </recommendedName>
</protein>
<evidence type="ECO:0000256" key="2">
    <source>
        <dbReference type="ARBA" id="ARBA00023157"/>
    </source>
</evidence>
<evidence type="ECO:0000259" key="5">
    <source>
        <dbReference type="PROSITE" id="PS51670"/>
    </source>
</evidence>
<dbReference type="PRINTS" id="PR00837">
    <property type="entry name" value="V5TPXLIKE"/>
</dbReference>
<feature type="disulfide bond" evidence="3">
    <location>
        <begin position="231"/>
        <end position="249"/>
    </location>
</feature>
<dbReference type="PROSITE" id="PS01010">
    <property type="entry name" value="CRISP_2"/>
    <property type="match status" value="1"/>
</dbReference>
<dbReference type="InterPro" id="IPR042076">
    <property type="entry name" value="Crisp-like_dom"/>
</dbReference>
<evidence type="ECO:0000313" key="7">
    <source>
        <dbReference type="Proteomes" id="UP001501920"/>
    </source>
</evidence>
<dbReference type="Proteomes" id="UP001501920">
    <property type="component" value="Chromosome 24"/>
</dbReference>
<dbReference type="OMA" id="IWDHELA"/>
<reference evidence="6" key="2">
    <citation type="submission" date="2025-08" db="UniProtKB">
        <authorList>
            <consortium name="Ensembl"/>
        </authorList>
    </citation>
    <scope>IDENTIFICATION</scope>
</reference>